<evidence type="ECO:0000313" key="4">
    <source>
        <dbReference type="EMBL" id="CUS21420.1"/>
    </source>
</evidence>
<dbReference type="FunFam" id="3.30.70.330:FF:000400">
    <property type="entry name" value="Negative regulator of differentiation 1"/>
    <property type="match status" value="1"/>
</dbReference>
<dbReference type="InterPro" id="IPR000504">
    <property type="entry name" value="RRM_dom"/>
</dbReference>
<feature type="compositionally biased region" description="Low complexity" evidence="2">
    <location>
        <begin position="806"/>
        <end position="823"/>
    </location>
</feature>
<feature type="domain" description="RRM" evidence="3">
    <location>
        <begin position="158"/>
        <end position="232"/>
    </location>
</feature>
<proteinExistence type="predicted"/>
<keyword evidence="5" id="KW-1185">Reference proteome</keyword>
<dbReference type="PANTHER" id="PTHR14089">
    <property type="entry name" value="PRE-MRNA-SPLICING FACTOR RBM22"/>
    <property type="match status" value="1"/>
</dbReference>
<feature type="region of interest" description="Disordered" evidence="2">
    <location>
        <begin position="428"/>
        <end position="472"/>
    </location>
</feature>
<feature type="compositionally biased region" description="Polar residues" evidence="2">
    <location>
        <begin position="94"/>
        <end position="108"/>
    </location>
</feature>
<organism evidence="4 5">
    <name type="scientific">Lachancea quebecensis</name>
    <dbReference type="NCBI Taxonomy" id="1654605"/>
    <lineage>
        <taxon>Eukaryota</taxon>
        <taxon>Fungi</taxon>
        <taxon>Dikarya</taxon>
        <taxon>Ascomycota</taxon>
        <taxon>Saccharomycotina</taxon>
        <taxon>Saccharomycetes</taxon>
        <taxon>Saccharomycetales</taxon>
        <taxon>Saccharomycetaceae</taxon>
        <taxon>Lachancea</taxon>
    </lineage>
</organism>
<reference evidence="5" key="1">
    <citation type="submission" date="2015-10" db="EMBL/GenBank/DDBJ databases">
        <authorList>
            <person name="Devillers H."/>
        </authorList>
    </citation>
    <scope>NUCLEOTIDE SEQUENCE [LARGE SCALE GENOMIC DNA]</scope>
</reference>
<feature type="region of interest" description="Disordered" evidence="2">
    <location>
        <begin position="762"/>
        <end position="787"/>
    </location>
</feature>
<dbReference type="GO" id="GO:0010468">
    <property type="term" value="P:regulation of gene expression"/>
    <property type="evidence" value="ECO:0007669"/>
    <property type="project" value="UniProtKB-ARBA"/>
</dbReference>
<dbReference type="InterPro" id="IPR012677">
    <property type="entry name" value="Nucleotide-bd_a/b_plait_sf"/>
</dbReference>
<dbReference type="InterPro" id="IPR018835">
    <property type="entry name" value="RNA-binding_domain_put"/>
</dbReference>
<evidence type="ECO:0000256" key="2">
    <source>
        <dbReference type="SAM" id="MobiDB-lite"/>
    </source>
</evidence>
<feature type="compositionally biased region" description="Polar residues" evidence="2">
    <location>
        <begin position="367"/>
        <end position="380"/>
    </location>
</feature>
<accession>A0A0P1KNS6</accession>
<dbReference type="Pfam" id="PF10378">
    <property type="entry name" value="RRM"/>
    <property type="match status" value="1"/>
</dbReference>
<dbReference type="AlphaFoldDB" id="A0A0P1KNS6"/>
<protein>
    <submittedName>
        <fullName evidence="4">LAQU0S03e02190g1_1</fullName>
    </submittedName>
</protein>
<dbReference type="GO" id="GO:0003729">
    <property type="term" value="F:mRNA binding"/>
    <property type="evidence" value="ECO:0007669"/>
    <property type="project" value="UniProtKB-ARBA"/>
</dbReference>
<evidence type="ECO:0000259" key="3">
    <source>
        <dbReference type="SMART" id="SM00360"/>
    </source>
</evidence>
<dbReference type="InterPro" id="IPR035979">
    <property type="entry name" value="RBD_domain_sf"/>
</dbReference>
<feature type="domain" description="RRM" evidence="3">
    <location>
        <begin position="516"/>
        <end position="584"/>
    </location>
</feature>
<feature type="compositionally biased region" description="Polar residues" evidence="2">
    <location>
        <begin position="457"/>
        <end position="469"/>
    </location>
</feature>
<feature type="region of interest" description="Disordered" evidence="2">
    <location>
        <begin position="1"/>
        <end position="52"/>
    </location>
</feature>
<dbReference type="EMBL" id="LN890565">
    <property type="protein sequence ID" value="CUS21420.1"/>
    <property type="molecule type" value="Genomic_DNA"/>
</dbReference>
<feature type="region of interest" description="Disordered" evidence="2">
    <location>
        <begin position="903"/>
        <end position="952"/>
    </location>
</feature>
<feature type="compositionally biased region" description="Low complexity" evidence="2">
    <location>
        <begin position="77"/>
        <end position="93"/>
    </location>
</feature>
<feature type="region of interest" description="Disordered" evidence="2">
    <location>
        <begin position="806"/>
        <end position="872"/>
    </location>
</feature>
<dbReference type="SUPFAM" id="SSF54928">
    <property type="entry name" value="RNA-binding domain, RBD"/>
    <property type="match status" value="2"/>
</dbReference>
<feature type="compositionally biased region" description="Low complexity" evidence="2">
    <location>
        <begin position="428"/>
        <end position="441"/>
    </location>
</feature>
<dbReference type="Pfam" id="PF10567">
    <property type="entry name" value="Nab6_mRNP_bdg"/>
    <property type="match status" value="1"/>
</dbReference>
<dbReference type="InterPro" id="IPR039171">
    <property type="entry name" value="Cwc2/Slt11"/>
</dbReference>
<feature type="compositionally biased region" description="Polar residues" evidence="2">
    <location>
        <begin position="848"/>
        <end position="865"/>
    </location>
</feature>
<dbReference type="Gene3D" id="3.30.70.330">
    <property type="match status" value="2"/>
</dbReference>
<gene>
    <name evidence="4" type="ORF">LAQU0_S03e02190g</name>
</gene>
<evidence type="ECO:0000313" key="5">
    <source>
        <dbReference type="Proteomes" id="UP000236544"/>
    </source>
</evidence>
<name>A0A0P1KNS6_9SACH</name>
<dbReference type="PANTHER" id="PTHR14089:SF10">
    <property type="entry name" value="RNA-BINDING PROTEIN NAB6"/>
    <property type="match status" value="1"/>
</dbReference>
<dbReference type="OrthoDB" id="6407164at2759"/>
<sequence>MSSYTPSAHRSMGKHPKGFHAEQRSHAALSEGARDHSGYYHGGRVPPAPQTPFDTSYGVSLLPSHLLMSSPFLATPGMGSVSSHRTTGSRSSHAQSSYHTPNFGSTQLRMPLPTEKRNFKQGSSYRHNSTVQQRAYEIIFNILPRGADGGDDEYMTRSLLFSNLNPDTHLHDFLAKFEKFDRVESAYLVDPVQQSVLVSFLTKDACLDFYNGVLQKLSEFKKELKSKELTLNFASLRDVKTGPNLQEIKIEVLRAGATRSLVLEFQDEVDLTSLSKSLNFITNEGPRYVVEAIEVVNAGRSSKHFGPHYAIIHFISIAMALETMEYLKSQSNRIAGLIKFRYVNTTSASGKSEFQTLSSSQLNEHILSNTSDSDTSTGESVASLGSKLQQTSLGEQTLVVDPTQYGRPLVEERSEHLAHVTISKALNSKSSLNDSTSNTTSPQPQEVLVNDNEDSSSRGSMLSLKQANSHGPAYHPIPGYPFYMDMSKPLGQTLQQQYTTTAQVATAMGGGLGNRTVYIGNISPRSKTEDICNVVRGGILQSVKHIGAKHICFVTFIEAASAVQFFANSTIEPIVLHGNVLKVGWGHHSGNLPQSISLAVTIGASRNVYVSLPEHAFKDKFIKDPEYQGFKEKFQLPSKEQLFEDFSTFGDIELINFLEDGHCCWINFMNISNAIKLVEDANNPNNDSFHEKFGNRYKGLFIGYGKDRCGNVNKNLVANKNSRYFKKVKKASYNIRLRKQQRDASDAPNGLKDEAKELEKPIHADAFGISVGDAQKPVRDSDEEQKLEEDELLKLSNLNNAEGGLGISLASSAGEGSNTPASEESSRDESASSESSDVDILVSAPGSADTSQLESKPVPRSSNKPRTLADVPEKPSAFSAIIPRVSSASLDVVPPLAPSTLSHQYTATSKHNSRRGSRFGAIKASPPGYNDIRSQDTKKPYHPRRRKSKAIPGSDVMAQYLAQLQHSTFMYAANILGVDDGETVFYDENGPTTDPLI</sequence>
<keyword evidence="1" id="KW-0694">RNA-binding</keyword>
<dbReference type="GO" id="GO:0010494">
    <property type="term" value="C:cytoplasmic stress granule"/>
    <property type="evidence" value="ECO:0007669"/>
    <property type="project" value="TreeGrafter"/>
</dbReference>
<dbReference type="InterPro" id="IPR018885">
    <property type="entry name" value="mRNA-bd_dom"/>
</dbReference>
<feature type="region of interest" description="Disordered" evidence="2">
    <location>
        <begin position="77"/>
        <end position="111"/>
    </location>
</feature>
<evidence type="ECO:0000256" key="1">
    <source>
        <dbReference type="ARBA" id="ARBA00022884"/>
    </source>
</evidence>
<feature type="compositionally biased region" description="Basic residues" evidence="2">
    <location>
        <begin position="940"/>
        <end position="949"/>
    </location>
</feature>
<dbReference type="Proteomes" id="UP000236544">
    <property type="component" value="Unassembled WGS sequence"/>
</dbReference>
<feature type="region of interest" description="Disordered" evidence="2">
    <location>
        <begin position="367"/>
        <end position="387"/>
    </location>
</feature>
<dbReference type="SMART" id="SM00360">
    <property type="entry name" value="RRM"/>
    <property type="match status" value="2"/>
</dbReference>